<evidence type="ECO:0000256" key="17">
    <source>
        <dbReference type="PROSITE-ProRule" id="PRU10141"/>
    </source>
</evidence>
<dbReference type="InterPro" id="IPR036236">
    <property type="entry name" value="Znf_C2H2_sf"/>
</dbReference>
<comment type="subcellular location">
    <subcellularLocation>
        <location evidence="1">Cytoplasm</location>
    </subcellularLocation>
</comment>
<dbReference type="PANTHER" id="PTHR46392">
    <property type="entry name" value="DUAL SERINE/THREONINE AND TYROSINE PROTEIN KINASE"/>
    <property type="match status" value="1"/>
</dbReference>
<evidence type="ECO:0000256" key="19">
    <source>
        <dbReference type="SAM" id="MobiDB-lite"/>
    </source>
</evidence>
<keyword evidence="6 17" id="KW-0547">Nucleotide-binding</keyword>
<dbReference type="InterPro" id="IPR013087">
    <property type="entry name" value="Znf_C2H2_type"/>
</dbReference>
<accession>A0A9N6WXE8</accession>
<dbReference type="InterPro" id="IPR001623">
    <property type="entry name" value="DnaJ_domain"/>
</dbReference>
<keyword evidence="5" id="KW-0808">Transferase</keyword>
<evidence type="ECO:0000259" key="22">
    <source>
        <dbReference type="PROSITE" id="PS50157"/>
    </source>
</evidence>
<dbReference type="InterPro" id="IPR054076">
    <property type="entry name" value="ZUO1-like_ZHD"/>
</dbReference>
<evidence type="ECO:0000256" key="15">
    <source>
        <dbReference type="ARBA" id="ARBA00051680"/>
    </source>
</evidence>
<dbReference type="GO" id="GO:0008270">
    <property type="term" value="F:zinc ion binding"/>
    <property type="evidence" value="ECO:0007669"/>
    <property type="project" value="UniProtKB-KW"/>
</dbReference>
<dbReference type="GO" id="GO:0044344">
    <property type="term" value="P:cellular response to fibroblast growth factor stimulus"/>
    <property type="evidence" value="ECO:0007669"/>
    <property type="project" value="TreeGrafter"/>
</dbReference>
<dbReference type="InterPro" id="IPR000719">
    <property type="entry name" value="Prot_kinase_dom"/>
</dbReference>
<dbReference type="InterPro" id="IPR011009">
    <property type="entry name" value="Kinase-like_dom_sf"/>
</dbReference>
<reference evidence="23" key="1">
    <citation type="submission" date="2021-04" db="EMBL/GenBank/DDBJ databases">
        <authorList>
            <person name="Cornetti L."/>
        </authorList>
    </citation>
    <scope>NUCLEOTIDE SEQUENCE</scope>
</reference>
<dbReference type="GO" id="GO:0004674">
    <property type="term" value="F:protein serine/threonine kinase activity"/>
    <property type="evidence" value="ECO:0007669"/>
    <property type="project" value="UniProtKB-KW"/>
</dbReference>
<feature type="domain" description="Protein kinase" evidence="20">
    <location>
        <begin position="38"/>
        <end position="374"/>
    </location>
</feature>
<keyword evidence="16" id="KW-0862">Zinc</keyword>
<dbReference type="GO" id="GO:0070374">
    <property type="term" value="P:positive regulation of ERK1 and ERK2 cascade"/>
    <property type="evidence" value="ECO:0007669"/>
    <property type="project" value="TreeGrafter"/>
</dbReference>
<dbReference type="GO" id="GO:0045743">
    <property type="term" value="P:positive regulation of fibroblast growth factor receptor signaling pathway"/>
    <property type="evidence" value="ECO:0007669"/>
    <property type="project" value="TreeGrafter"/>
</dbReference>
<evidence type="ECO:0000256" key="18">
    <source>
        <dbReference type="SAM" id="Coils"/>
    </source>
</evidence>
<comment type="catalytic activity">
    <reaction evidence="14">
        <text>L-threonyl-[protein] + ATP = O-phospho-L-threonyl-[protein] + ADP + H(+)</text>
        <dbReference type="Rhea" id="RHEA:46608"/>
        <dbReference type="Rhea" id="RHEA-COMP:11060"/>
        <dbReference type="Rhea" id="RHEA-COMP:11605"/>
        <dbReference type="ChEBI" id="CHEBI:15378"/>
        <dbReference type="ChEBI" id="CHEBI:30013"/>
        <dbReference type="ChEBI" id="CHEBI:30616"/>
        <dbReference type="ChEBI" id="CHEBI:61977"/>
        <dbReference type="ChEBI" id="CHEBI:456216"/>
        <dbReference type="EC" id="2.7.12.1"/>
    </reaction>
</comment>
<feature type="compositionally biased region" description="Basic and acidic residues" evidence="19">
    <location>
        <begin position="610"/>
        <end position="624"/>
    </location>
</feature>
<dbReference type="GO" id="GO:0004713">
    <property type="term" value="F:protein tyrosine kinase activity"/>
    <property type="evidence" value="ECO:0007669"/>
    <property type="project" value="UniProtKB-KW"/>
</dbReference>
<keyword evidence="16" id="KW-0863">Zinc-finger</keyword>
<feature type="binding site" evidence="17">
    <location>
        <position position="71"/>
    </location>
    <ligand>
        <name>ATP</name>
        <dbReference type="ChEBI" id="CHEBI:30616"/>
    </ligand>
</feature>
<feature type="domain" description="J" evidence="21">
    <location>
        <begin position="191"/>
        <end position="257"/>
    </location>
</feature>
<dbReference type="GO" id="GO:0004712">
    <property type="term" value="F:protein serine/threonine/tyrosine kinase activity"/>
    <property type="evidence" value="ECO:0007669"/>
    <property type="project" value="UniProtKB-EC"/>
</dbReference>
<feature type="compositionally biased region" description="Basic residues" evidence="19">
    <location>
        <begin position="632"/>
        <end position="641"/>
    </location>
</feature>
<dbReference type="SMART" id="SM00271">
    <property type="entry name" value="DnaJ"/>
    <property type="match status" value="1"/>
</dbReference>
<evidence type="ECO:0000256" key="9">
    <source>
        <dbReference type="ARBA" id="ARBA00023137"/>
    </source>
</evidence>
<dbReference type="PROSITE" id="PS00636">
    <property type="entry name" value="DNAJ_1"/>
    <property type="match status" value="1"/>
</dbReference>
<dbReference type="Pfam" id="PF00226">
    <property type="entry name" value="DnaJ"/>
    <property type="match status" value="1"/>
</dbReference>
<proteinExistence type="predicted"/>
<dbReference type="PROSITE" id="PS00028">
    <property type="entry name" value="ZINC_FINGER_C2H2_1"/>
    <property type="match status" value="1"/>
</dbReference>
<evidence type="ECO:0000256" key="11">
    <source>
        <dbReference type="ARBA" id="ARBA00041268"/>
    </source>
</evidence>
<evidence type="ECO:0000259" key="20">
    <source>
        <dbReference type="PROSITE" id="PS50011"/>
    </source>
</evidence>
<dbReference type="Gene3D" id="1.10.510.10">
    <property type="entry name" value="Transferase(Phosphotransferase) domain 1"/>
    <property type="match status" value="1"/>
</dbReference>
<gene>
    <name evidence="23" type="primary">EOG090X085R</name>
</gene>
<feature type="compositionally biased region" description="Acidic residues" evidence="19">
    <location>
        <begin position="560"/>
        <end position="582"/>
    </location>
</feature>
<dbReference type="CDD" id="cd06257">
    <property type="entry name" value="DnaJ"/>
    <property type="match status" value="1"/>
</dbReference>
<dbReference type="PROSITE" id="PS00107">
    <property type="entry name" value="PROTEIN_KINASE_ATP"/>
    <property type="match status" value="1"/>
</dbReference>
<evidence type="ECO:0000256" key="16">
    <source>
        <dbReference type="PROSITE-ProRule" id="PRU00042"/>
    </source>
</evidence>
<dbReference type="SUPFAM" id="SSF56112">
    <property type="entry name" value="Protein kinase-like (PK-like)"/>
    <property type="match status" value="1"/>
</dbReference>
<keyword evidence="4" id="KW-0723">Serine/threonine-protein kinase</keyword>
<dbReference type="Gene3D" id="1.10.287.110">
    <property type="entry name" value="DnaJ domain"/>
    <property type="match status" value="1"/>
</dbReference>
<dbReference type="InterPro" id="IPR018253">
    <property type="entry name" value="DnaJ_domain_CS"/>
</dbReference>
<feature type="compositionally biased region" description="Basic residues" evidence="19">
    <location>
        <begin position="546"/>
        <end position="555"/>
    </location>
</feature>
<keyword evidence="18" id="KW-0175">Coiled coil</keyword>
<evidence type="ECO:0000256" key="14">
    <source>
        <dbReference type="ARBA" id="ARBA00049308"/>
    </source>
</evidence>
<dbReference type="InterPro" id="IPR017441">
    <property type="entry name" value="Protein_kinase_ATP_BS"/>
</dbReference>
<keyword evidence="7" id="KW-0418">Kinase</keyword>
<dbReference type="EC" id="2.7.12.1" evidence="2"/>
<dbReference type="EMBL" id="OC985944">
    <property type="protein sequence ID" value="CAG4642599.1"/>
    <property type="molecule type" value="Genomic_DNA"/>
</dbReference>
<feature type="compositionally biased region" description="Basic residues" evidence="19">
    <location>
        <begin position="666"/>
        <end position="675"/>
    </location>
</feature>
<evidence type="ECO:0000256" key="6">
    <source>
        <dbReference type="ARBA" id="ARBA00022741"/>
    </source>
</evidence>
<feature type="coiled-coil region" evidence="18">
    <location>
        <begin position="395"/>
        <end position="422"/>
    </location>
</feature>
<dbReference type="GO" id="GO:0005737">
    <property type="term" value="C:cytoplasm"/>
    <property type="evidence" value="ECO:0007669"/>
    <property type="project" value="UniProtKB-SubCell"/>
</dbReference>
<feature type="compositionally biased region" description="Basic residues" evidence="19">
    <location>
        <begin position="590"/>
        <end position="599"/>
    </location>
</feature>
<dbReference type="AlphaFoldDB" id="A0A9N6WXE8"/>
<dbReference type="SMART" id="SM00220">
    <property type="entry name" value="S_TKc"/>
    <property type="match status" value="1"/>
</dbReference>
<feature type="domain" description="C2H2-type" evidence="22">
    <location>
        <begin position="700"/>
        <end position="725"/>
    </location>
</feature>
<keyword evidence="9" id="KW-0829">Tyrosine-protein kinase</keyword>
<name>A0A9N6WXE8_9CRUS</name>
<dbReference type="GO" id="GO:0005524">
    <property type="term" value="F:ATP binding"/>
    <property type="evidence" value="ECO:0007669"/>
    <property type="project" value="UniProtKB-UniRule"/>
</dbReference>
<dbReference type="PRINTS" id="PR00625">
    <property type="entry name" value="JDOMAIN"/>
</dbReference>
<evidence type="ECO:0000256" key="4">
    <source>
        <dbReference type="ARBA" id="ARBA00022527"/>
    </source>
</evidence>
<dbReference type="Pfam" id="PF21884">
    <property type="entry name" value="ZUO1-like_ZHD"/>
    <property type="match status" value="1"/>
</dbReference>
<evidence type="ECO:0000313" key="23">
    <source>
        <dbReference type="EMBL" id="CAG4642599.1"/>
    </source>
</evidence>
<evidence type="ECO:0000256" key="13">
    <source>
        <dbReference type="ARBA" id="ARBA00049003"/>
    </source>
</evidence>
<evidence type="ECO:0000256" key="10">
    <source>
        <dbReference type="ARBA" id="ARBA00040421"/>
    </source>
</evidence>
<dbReference type="PROSITE" id="PS00108">
    <property type="entry name" value="PROTEIN_KINASE_ST"/>
    <property type="match status" value="1"/>
</dbReference>
<dbReference type="InterPro" id="IPR036869">
    <property type="entry name" value="J_dom_sf"/>
</dbReference>
<comment type="catalytic activity">
    <reaction evidence="15">
        <text>L-tyrosyl-[protein] + ATP = O-phospho-L-tyrosyl-[protein] + ADP + H(+)</text>
        <dbReference type="Rhea" id="RHEA:10596"/>
        <dbReference type="Rhea" id="RHEA-COMP:10136"/>
        <dbReference type="Rhea" id="RHEA-COMP:20101"/>
        <dbReference type="ChEBI" id="CHEBI:15378"/>
        <dbReference type="ChEBI" id="CHEBI:30616"/>
        <dbReference type="ChEBI" id="CHEBI:46858"/>
        <dbReference type="ChEBI" id="CHEBI:61978"/>
        <dbReference type="ChEBI" id="CHEBI:456216"/>
        <dbReference type="EC" id="2.7.12.1"/>
    </reaction>
</comment>
<evidence type="ECO:0000256" key="2">
    <source>
        <dbReference type="ARBA" id="ARBA00013203"/>
    </source>
</evidence>
<dbReference type="PROSITE" id="PS50076">
    <property type="entry name" value="DNAJ_2"/>
    <property type="match status" value="1"/>
</dbReference>
<feature type="region of interest" description="Disordered" evidence="19">
    <location>
        <begin position="517"/>
        <end position="698"/>
    </location>
</feature>
<evidence type="ECO:0000256" key="8">
    <source>
        <dbReference type="ARBA" id="ARBA00022840"/>
    </source>
</evidence>
<dbReference type="InterPro" id="IPR051302">
    <property type="entry name" value="Dual_SerThr-Tyr_Kinase"/>
</dbReference>
<comment type="catalytic activity">
    <reaction evidence="13">
        <text>L-seryl-[protein] + ATP = O-phospho-L-seryl-[protein] + ADP + H(+)</text>
        <dbReference type="Rhea" id="RHEA:17989"/>
        <dbReference type="Rhea" id="RHEA-COMP:9863"/>
        <dbReference type="Rhea" id="RHEA-COMP:11604"/>
        <dbReference type="ChEBI" id="CHEBI:15378"/>
        <dbReference type="ChEBI" id="CHEBI:29999"/>
        <dbReference type="ChEBI" id="CHEBI:30616"/>
        <dbReference type="ChEBI" id="CHEBI:83421"/>
        <dbReference type="ChEBI" id="CHEBI:456216"/>
        <dbReference type="EC" id="2.7.12.1"/>
    </reaction>
</comment>
<protein>
    <recommendedName>
        <fullName evidence="10">Dual serine/threonine and tyrosine protein kinase</fullName>
        <ecNumber evidence="2">2.7.12.1</ecNumber>
    </recommendedName>
    <alternativeName>
        <fullName evidence="12">Dusty protein kinase</fullName>
    </alternativeName>
    <alternativeName>
        <fullName evidence="11">Receptor-interacting serine/threonine-protein kinase 5</fullName>
    </alternativeName>
</protein>
<evidence type="ECO:0000256" key="5">
    <source>
        <dbReference type="ARBA" id="ARBA00022679"/>
    </source>
</evidence>
<evidence type="ECO:0000256" key="1">
    <source>
        <dbReference type="ARBA" id="ARBA00004496"/>
    </source>
</evidence>
<dbReference type="SUPFAM" id="SSF46565">
    <property type="entry name" value="Chaperone J-domain"/>
    <property type="match status" value="1"/>
</dbReference>
<keyword evidence="3" id="KW-0963">Cytoplasm</keyword>
<dbReference type="Pfam" id="PF00069">
    <property type="entry name" value="Pkinase"/>
    <property type="match status" value="1"/>
</dbReference>
<evidence type="ECO:0000256" key="3">
    <source>
        <dbReference type="ARBA" id="ARBA00022490"/>
    </source>
</evidence>
<organism evidence="23">
    <name type="scientific">Evadne anonyx</name>
    <dbReference type="NCBI Taxonomy" id="141404"/>
    <lineage>
        <taxon>Eukaryota</taxon>
        <taxon>Metazoa</taxon>
        <taxon>Ecdysozoa</taxon>
        <taxon>Arthropoda</taxon>
        <taxon>Crustacea</taxon>
        <taxon>Branchiopoda</taxon>
        <taxon>Diplostraca</taxon>
        <taxon>Cladocera</taxon>
        <taxon>Onychopoda</taxon>
        <taxon>Podonidae</taxon>
        <taxon>Evadne</taxon>
    </lineage>
</organism>
<evidence type="ECO:0000256" key="7">
    <source>
        <dbReference type="ARBA" id="ARBA00022777"/>
    </source>
</evidence>
<dbReference type="GO" id="GO:0043066">
    <property type="term" value="P:negative regulation of apoptotic process"/>
    <property type="evidence" value="ECO:0007669"/>
    <property type="project" value="TreeGrafter"/>
</dbReference>
<sequence>MEKNDELFLRLRKILVPRVARLALESTSLKDMILYGMPQLGRELGRGQYGVVYSCDNWGVTLDKGKRCAVKSVVPPDDKHWNDLAMEFHYSKMVPNHERIVNLIGSVIDYSYGGGQSPAVLLVMERMNRDLHTALKMNLTWPKRLRVSIDVVEGIRFLHAQGLVHRDIKLKNVLLDVEDRAKITDLGFCKPEAMMSGVSLDASEDDLKKAYRKQALKWHPDKNLDNAEEAKREFQIIQAAYEVLNDPQERAWYDKHRDAILLGAKGADYQENSVNIFEYFTSACYSGFKDEDHQSFYSVYRPYSWLDKYNLETLKEAPRKVQRLMERDNKKLRDAGKKQRNEEIRQLVSFVRKRDPRVKAYIKLLEEKAAQNVIKTQMQQERHLEGRRQMLEKAQEARLSQMAEVEQQLRDLEAQYTSSNDEELSDEETQNELEMIKEEDTCDAVNDESDDYDIDSELMELYCPACKKQFKTVKAINPKYISNRRESHDRSKKHVEKVRILRKTLLEEDELLNSETDEVGVDEIKSDDDDDLSVESEPEENLEKPKSKKKKKNKKVSPTLEDEDEPSDISEICESDEEDVEDVVGANITKSKKKKKKRNVNPTLEELEQEDTKPDLSENEKGEVAEVFTTKAKSKSKKKNRNKDTNKAPVEVSKQESSDEDANDRSKKKKKKKNTVKYQPKVESVKLAPETNDNDNSSEYKCAVCTTVFPSKNKLFDHLKATNHAIFVQDNKGKKKSKRK</sequence>
<dbReference type="PROSITE" id="PS50157">
    <property type="entry name" value="ZINC_FINGER_C2H2_2"/>
    <property type="match status" value="1"/>
</dbReference>
<evidence type="ECO:0000256" key="12">
    <source>
        <dbReference type="ARBA" id="ARBA00042638"/>
    </source>
</evidence>
<dbReference type="SUPFAM" id="SSF57667">
    <property type="entry name" value="beta-beta-alpha zinc fingers"/>
    <property type="match status" value="1"/>
</dbReference>
<evidence type="ECO:0000259" key="21">
    <source>
        <dbReference type="PROSITE" id="PS50076"/>
    </source>
</evidence>
<dbReference type="PROSITE" id="PS50011">
    <property type="entry name" value="PROTEIN_KINASE_DOM"/>
    <property type="match status" value="1"/>
</dbReference>
<dbReference type="PANTHER" id="PTHR46392:SF1">
    <property type="entry name" value="DUAL SERINE_THREONINE AND TYROSINE PROTEIN KINASE"/>
    <property type="match status" value="1"/>
</dbReference>
<keyword evidence="8 17" id="KW-0067">ATP-binding</keyword>
<dbReference type="InterPro" id="IPR008271">
    <property type="entry name" value="Ser/Thr_kinase_AS"/>
</dbReference>
<keyword evidence="16" id="KW-0479">Metal-binding</keyword>
<feature type="compositionally biased region" description="Acidic residues" evidence="19">
    <location>
        <begin position="517"/>
        <end position="540"/>
    </location>
</feature>